<dbReference type="Pfam" id="PF03119">
    <property type="entry name" value="DNA_ligase_ZBD"/>
    <property type="match status" value="1"/>
</dbReference>
<dbReference type="RefSeq" id="WP_395416101.1">
    <property type="nucleotide sequence ID" value="NZ_JBIPKE010000011.1"/>
</dbReference>
<dbReference type="PROSITE" id="PS01056">
    <property type="entry name" value="DNA_LIGASE_N2"/>
    <property type="match status" value="1"/>
</dbReference>
<feature type="binding site" evidence="11">
    <location>
        <begin position="82"/>
        <end position="83"/>
    </location>
    <ligand>
        <name>NAD(+)</name>
        <dbReference type="ChEBI" id="CHEBI:57540"/>
    </ligand>
</feature>
<feature type="binding site" evidence="11">
    <location>
        <position position="429"/>
    </location>
    <ligand>
        <name>Zn(2+)</name>
        <dbReference type="ChEBI" id="CHEBI:29105"/>
    </ligand>
</feature>
<dbReference type="Proteomes" id="UP001610063">
    <property type="component" value="Unassembled WGS sequence"/>
</dbReference>
<dbReference type="PROSITE" id="PS50172">
    <property type="entry name" value="BRCT"/>
    <property type="match status" value="1"/>
</dbReference>
<dbReference type="InterPro" id="IPR001357">
    <property type="entry name" value="BRCT_dom"/>
</dbReference>
<evidence type="ECO:0000256" key="9">
    <source>
        <dbReference type="ARBA" id="ARBA00023204"/>
    </source>
</evidence>
<reference evidence="14 15" key="1">
    <citation type="journal article" date="2013" name="Int. J. Syst. Evol. Microbiol.">
        <title>Marinoscillum luteum sp. nov., isolated from marine sediment.</title>
        <authorList>
            <person name="Cha I.T."/>
            <person name="Park S.J."/>
            <person name="Kim S.J."/>
            <person name="Kim J.G."/>
            <person name="Jung M.Y."/>
            <person name="Shin K.S."/>
            <person name="Kwon K.K."/>
            <person name="Yang S.H."/>
            <person name="Seo Y.S."/>
            <person name="Rhee S.K."/>
        </authorList>
    </citation>
    <scope>NUCLEOTIDE SEQUENCE [LARGE SCALE GENOMIC DNA]</scope>
    <source>
        <strain evidence="14 15">KCTC 23939</strain>
    </source>
</reference>
<feature type="binding site" evidence="11">
    <location>
        <position position="423"/>
    </location>
    <ligand>
        <name>Zn(2+)</name>
        <dbReference type="ChEBI" id="CHEBI:29105"/>
    </ligand>
</feature>
<evidence type="ECO:0000313" key="14">
    <source>
        <dbReference type="EMBL" id="MFH6982370.1"/>
    </source>
</evidence>
<evidence type="ECO:0000256" key="6">
    <source>
        <dbReference type="ARBA" id="ARBA00022833"/>
    </source>
</evidence>
<dbReference type="InterPro" id="IPR018239">
    <property type="entry name" value="DNA_ligase_AS"/>
</dbReference>
<keyword evidence="8 11" id="KW-0520">NAD</keyword>
<evidence type="ECO:0000256" key="5">
    <source>
        <dbReference type="ARBA" id="ARBA00022763"/>
    </source>
</evidence>
<comment type="caution">
    <text evidence="14">The sequence shown here is derived from an EMBL/GenBank/DDBJ whole genome shotgun (WGS) entry which is preliminary data.</text>
</comment>
<gene>
    <name evidence="11 14" type="primary">ligA</name>
    <name evidence="14" type="ORF">ACHKAR_02920</name>
</gene>
<evidence type="ECO:0000256" key="3">
    <source>
        <dbReference type="ARBA" id="ARBA00022705"/>
    </source>
</evidence>
<dbReference type="Gene3D" id="1.10.287.610">
    <property type="entry name" value="Helix hairpin bin"/>
    <property type="match status" value="1"/>
</dbReference>
<dbReference type="EC" id="6.5.1.2" evidence="11 12"/>
<dbReference type="InterPro" id="IPR033136">
    <property type="entry name" value="DNA_ligase_CS"/>
</dbReference>
<evidence type="ECO:0000256" key="12">
    <source>
        <dbReference type="RuleBase" id="RU000618"/>
    </source>
</evidence>
<dbReference type="InterPro" id="IPR012340">
    <property type="entry name" value="NA-bd_OB-fold"/>
</dbReference>
<feature type="binding site" evidence="11">
    <location>
        <position position="136"/>
    </location>
    <ligand>
        <name>NAD(+)</name>
        <dbReference type="ChEBI" id="CHEBI:57540"/>
    </ligand>
</feature>
<evidence type="ECO:0000256" key="4">
    <source>
        <dbReference type="ARBA" id="ARBA00022723"/>
    </source>
</evidence>
<dbReference type="Pfam" id="PF00533">
    <property type="entry name" value="BRCT"/>
    <property type="match status" value="1"/>
</dbReference>
<comment type="catalytic activity">
    <reaction evidence="10 11 12">
        <text>NAD(+) + (deoxyribonucleotide)n-3'-hydroxyl + 5'-phospho-(deoxyribonucleotide)m = (deoxyribonucleotide)n+m + AMP + beta-nicotinamide D-nucleotide.</text>
        <dbReference type="EC" id="6.5.1.2"/>
    </reaction>
</comment>
<dbReference type="PANTHER" id="PTHR23389">
    <property type="entry name" value="CHROMOSOME TRANSMISSION FIDELITY FACTOR 18"/>
    <property type="match status" value="1"/>
</dbReference>
<evidence type="ECO:0000256" key="10">
    <source>
        <dbReference type="ARBA" id="ARBA00034005"/>
    </source>
</evidence>
<keyword evidence="6 11" id="KW-0862">Zinc</keyword>
<feature type="binding site" evidence="11">
    <location>
        <position position="405"/>
    </location>
    <ligand>
        <name>Zn(2+)</name>
        <dbReference type="ChEBI" id="CHEBI:29105"/>
    </ligand>
</feature>
<evidence type="ECO:0000256" key="8">
    <source>
        <dbReference type="ARBA" id="ARBA00023027"/>
    </source>
</evidence>
<dbReference type="InterPro" id="IPR004149">
    <property type="entry name" value="Znf_DNAligase_C4"/>
</dbReference>
<dbReference type="HAMAP" id="MF_01588">
    <property type="entry name" value="DNA_ligase_A"/>
    <property type="match status" value="1"/>
</dbReference>
<feature type="binding site" evidence="11">
    <location>
        <begin position="33"/>
        <end position="37"/>
    </location>
    <ligand>
        <name>NAD(+)</name>
        <dbReference type="ChEBI" id="CHEBI:57540"/>
    </ligand>
</feature>
<evidence type="ECO:0000313" key="15">
    <source>
        <dbReference type="Proteomes" id="UP001610063"/>
    </source>
</evidence>
<dbReference type="InterPro" id="IPR013840">
    <property type="entry name" value="DNAligase_N"/>
</dbReference>
<feature type="binding site" evidence="11">
    <location>
        <position position="311"/>
    </location>
    <ligand>
        <name>NAD(+)</name>
        <dbReference type="ChEBI" id="CHEBI:57540"/>
    </ligand>
</feature>
<protein>
    <recommendedName>
        <fullName evidence="11 12">DNA ligase</fullName>
        <ecNumber evidence="11 12">6.5.1.2</ecNumber>
    </recommendedName>
    <alternativeName>
        <fullName evidence="11">Polydeoxyribonucleotide synthase [NAD(+)]</fullName>
    </alternativeName>
</protein>
<keyword evidence="11" id="KW-0464">Manganese</keyword>
<keyword evidence="15" id="KW-1185">Reference proteome</keyword>
<comment type="function">
    <text evidence="1 11">DNA ligase that catalyzes the formation of phosphodiester linkages between 5'-phosphoryl and 3'-hydroxyl groups in double-stranded DNA using NAD as a coenzyme and as the energy source for the reaction. It is essential for DNA replication and repair of damaged DNA.</text>
</comment>
<dbReference type="Gene3D" id="6.20.10.30">
    <property type="match status" value="1"/>
</dbReference>
<keyword evidence="5 11" id="KW-0227">DNA damage</keyword>
<name>A0ABW7N5P2_9BACT</name>
<evidence type="ECO:0000256" key="7">
    <source>
        <dbReference type="ARBA" id="ARBA00022842"/>
    </source>
</evidence>
<dbReference type="SMART" id="SM00292">
    <property type="entry name" value="BRCT"/>
    <property type="match status" value="1"/>
</dbReference>
<dbReference type="SUPFAM" id="SSF47781">
    <property type="entry name" value="RuvA domain 2-like"/>
    <property type="match status" value="1"/>
</dbReference>
<keyword evidence="3 11" id="KW-0235">DNA replication</keyword>
<keyword evidence="7 11" id="KW-0460">Magnesium</keyword>
<dbReference type="Pfam" id="PF12826">
    <property type="entry name" value="HHH_2"/>
    <property type="match status" value="1"/>
</dbReference>
<dbReference type="Pfam" id="PF03120">
    <property type="entry name" value="OB_DNA_ligase"/>
    <property type="match status" value="1"/>
</dbReference>
<keyword evidence="9 11" id="KW-0234">DNA repair</keyword>
<dbReference type="PIRSF" id="PIRSF001604">
    <property type="entry name" value="LigA"/>
    <property type="match status" value="1"/>
</dbReference>
<dbReference type="PROSITE" id="PS01055">
    <property type="entry name" value="DNA_LIGASE_N1"/>
    <property type="match status" value="1"/>
</dbReference>
<evidence type="ECO:0000256" key="2">
    <source>
        <dbReference type="ARBA" id="ARBA00022598"/>
    </source>
</evidence>
<accession>A0ABW7N5P2</accession>
<dbReference type="Gene3D" id="1.10.150.20">
    <property type="entry name" value="5' to 3' exonuclease, C-terminal subdomain"/>
    <property type="match status" value="2"/>
</dbReference>
<organism evidence="14 15">
    <name type="scientific">Marinoscillum luteum</name>
    <dbReference type="NCBI Taxonomy" id="861051"/>
    <lineage>
        <taxon>Bacteria</taxon>
        <taxon>Pseudomonadati</taxon>
        <taxon>Bacteroidota</taxon>
        <taxon>Cytophagia</taxon>
        <taxon>Cytophagales</taxon>
        <taxon>Reichenbachiellaceae</taxon>
        <taxon>Marinoscillum</taxon>
    </lineage>
</organism>
<feature type="domain" description="BRCT" evidence="13">
    <location>
        <begin position="604"/>
        <end position="683"/>
    </location>
</feature>
<keyword evidence="2 11" id="KW-0436">Ligase</keyword>
<dbReference type="NCBIfam" id="TIGR00575">
    <property type="entry name" value="dnlj"/>
    <property type="match status" value="1"/>
</dbReference>
<evidence type="ECO:0000259" key="13">
    <source>
        <dbReference type="PROSITE" id="PS50172"/>
    </source>
</evidence>
<feature type="binding site" evidence="11">
    <location>
        <position position="408"/>
    </location>
    <ligand>
        <name>Zn(2+)</name>
        <dbReference type="ChEBI" id="CHEBI:29105"/>
    </ligand>
</feature>
<dbReference type="InterPro" id="IPR041663">
    <property type="entry name" value="DisA/LigA_HHH"/>
</dbReference>
<dbReference type="Pfam" id="PF22745">
    <property type="entry name" value="Nlig-Ia"/>
    <property type="match status" value="1"/>
</dbReference>
<feature type="binding site" evidence="11">
    <location>
        <position position="172"/>
    </location>
    <ligand>
        <name>NAD(+)</name>
        <dbReference type="ChEBI" id="CHEBI:57540"/>
    </ligand>
</feature>
<dbReference type="EMBL" id="JBIPKE010000011">
    <property type="protein sequence ID" value="MFH6982370.1"/>
    <property type="molecule type" value="Genomic_DNA"/>
</dbReference>
<dbReference type="Gene3D" id="3.40.50.10190">
    <property type="entry name" value="BRCT domain"/>
    <property type="match status" value="1"/>
</dbReference>
<comment type="cofactor">
    <cofactor evidence="11">
        <name>Mg(2+)</name>
        <dbReference type="ChEBI" id="CHEBI:18420"/>
    </cofactor>
    <cofactor evidence="11">
        <name>Mn(2+)</name>
        <dbReference type="ChEBI" id="CHEBI:29035"/>
    </cofactor>
</comment>
<feature type="active site" description="N6-AMP-lysine intermediate" evidence="11">
    <location>
        <position position="115"/>
    </location>
</feature>
<dbReference type="Gene3D" id="3.30.470.30">
    <property type="entry name" value="DNA ligase/mRNA capping enzyme"/>
    <property type="match status" value="1"/>
</dbReference>
<proteinExistence type="inferred from homology"/>
<dbReference type="NCBIfam" id="NF005932">
    <property type="entry name" value="PRK07956.1"/>
    <property type="match status" value="1"/>
</dbReference>
<evidence type="ECO:0000256" key="1">
    <source>
        <dbReference type="ARBA" id="ARBA00004067"/>
    </source>
</evidence>
<keyword evidence="4 11" id="KW-0479">Metal-binding</keyword>
<dbReference type="InterPro" id="IPR004150">
    <property type="entry name" value="NAD_DNA_ligase_OB"/>
</dbReference>
<dbReference type="SMART" id="SM00532">
    <property type="entry name" value="LIGANc"/>
    <property type="match status" value="1"/>
</dbReference>
<dbReference type="InterPro" id="IPR001679">
    <property type="entry name" value="DNA_ligase"/>
</dbReference>
<dbReference type="Pfam" id="PF01653">
    <property type="entry name" value="DNA_ligase_aden"/>
    <property type="match status" value="1"/>
</dbReference>
<dbReference type="InterPro" id="IPR010994">
    <property type="entry name" value="RuvA_2-like"/>
</dbReference>
<feature type="binding site" evidence="11">
    <location>
        <position position="287"/>
    </location>
    <ligand>
        <name>NAD(+)</name>
        <dbReference type="ChEBI" id="CHEBI:57540"/>
    </ligand>
</feature>
<dbReference type="SUPFAM" id="SSF50249">
    <property type="entry name" value="Nucleic acid-binding proteins"/>
    <property type="match status" value="1"/>
</dbReference>
<feature type="binding site" evidence="11">
    <location>
        <position position="113"/>
    </location>
    <ligand>
        <name>NAD(+)</name>
        <dbReference type="ChEBI" id="CHEBI:57540"/>
    </ligand>
</feature>
<dbReference type="SUPFAM" id="SSF56091">
    <property type="entry name" value="DNA ligase/mRNA capping enzyme, catalytic domain"/>
    <property type="match status" value="1"/>
</dbReference>
<evidence type="ECO:0000256" key="11">
    <source>
        <dbReference type="HAMAP-Rule" id="MF_01588"/>
    </source>
</evidence>
<dbReference type="InterPro" id="IPR013839">
    <property type="entry name" value="DNAligase_adenylation"/>
</dbReference>
<sequence>MSTSPQEKIANLTKELNHHSYLYYQENKSEISDFEFDQKLKQLEELEAAYPEFKLEDSPTHRVGGTITKNFNTVYHKSRMLSLGNTYSKDDLIEFDKRVMKGLGTEDYEYFCELKFDGVAISLLYEQGVLSQAVTRGDGEKGDEVTSNVKTIRTIPLRLNGDYPETFEVRGEVFMPKKVFKALNEERAKNGEALLANPRNTASGTLKMQDSSVVASRKLDCYLYSLLGDAITTSTHEESIHLLERMNFNVSPTYARCKSLEEVFEYINTWEQKRHELPVETDGIVIKVNSTAHQEELGFTAKTPRWAISYKYKSEAAETRLNNITYQVGRTGAITPVAELEPVLLAGTTVKRASLHNANEIERLDIRIGDYVFVEKGGEIIPKITGVNHDRRAADSKETIYQNSCPECGTPLVRKEGEANHYCPNADGCPPQVMGRVEHFISRNAMDIAHLGPKTIEGLFQTGKISGIADLYSLTFEDLNGLKFEDKDELTGEVKIRSIKDKSAQNIVESLEASKQIPFESVLFGLGIRYVGRTVAEKLAEHFKTIDNLRNASMEEVIAVHEIGERIAESVVNFFSIPENIELIERLKAAGLQMRMEETQTPEYQTQIFQGKTVVVSGVFESFEREELKKLIKSLGGKVSSSISGSTDFLIAGANMGPAKLEKAQNLGTQILSEKEFSEMINQ</sequence>
<dbReference type="CDD" id="cd00114">
    <property type="entry name" value="LIGANc"/>
    <property type="match status" value="1"/>
</dbReference>
<dbReference type="Gene3D" id="2.40.50.140">
    <property type="entry name" value="Nucleic acid-binding proteins"/>
    <property type="match status" value="1"/>
</dbReference>
<dbReference type="InterPro" id="IPR036420">
    <property type="entry name" value="BRCT_dom_sf"/>
</dbReference>
<comment type="similarity">
    <text evidence="11">Belongs to the NAD-dependent DNA ligase family. LigA subfamily.</text>
</comment>
<dbReference type="GO" id="GO:0003911">
    <property type="term" value="F:DNA ligase (NAD+) activity"/>
    <property type="evidence" value="ECO:0007669"/>
    <property type="project" value="UniProtKB-EC"/>
</dbReference>
<dbReference type="SUPFAM" id="SSF52113">
    <property type="entry name" value="BRCT domain"/>
    <property type="match status" value="1"/>
</dbReference>
<dbReference type="PANTHER" id="PTHR23389:SF9">
    <property type="entry name" value="DNA LIGASE"/>
    <property type="match status" value="1"/>
</dbReference>